<feature type="region of interest" description="Disordered" evidence="1">
    <location>
        <begin position="1"/>
        <end position="60"/>
    </location>
</feature>
<evidence type="ECO:0000313" key="3">
    <source>
        <dbReference type="Proteomes" id="UP000006591"/>
    </source>
</evidence>
<name>A0A0E0HCP8_ORYNI</name>
<sequence length="89" mass="9372">MAVVGGASSHRPCAERDGHRNRATATFPFITVAGHLPSGEFGKRRGGEGREGGGKERGATTVTLPLSLPAATDRALLPSVHIWKRDGRV</sequence>
<reference evidence="2" key="2">
    <citation type="submission" date="2018-04" db="EMBL/GenBank/DDBJ databases">
        <title>OnivRS2 (Oryza nivara Reference Sequence Version 2).</title>
        <authorList>
            <person name="Zhang J."/>
            <person name="Kudrna D."/>
            <person name="Lee S."/>
            <person name="Talag J."/>
            <person name="Rajasekar S."/>
            <person name="Welchert J."/>
            <person name="Hsing Y.-I."/>
            <person name="Wing R.A."/>
        </authorList>
    </citation>
    <scope>NUCLEOTIDE SEQUENCE [LARGE SCALE GENOMIC DNA]</scope>
    <source>
        <strain evidence="2">SL10</strain>
    </source>
</reference>
<dbReference type="HOGENOM" id="CLU_2458603_0_0_1"/>
<organism evidence="2">
    <name type="scientific">Oryza nivara</name>
    <name type="common">Indian wild rice</name>
    <name type="synonym">Oryza sativa f. spontanea</name>
    <dbReference type="NCBI Taxonomy" id="4536"/>
    <lineage>
        <taxon>Eukaryota</taxon>
        <taxon>Viridiplantae</taxon>
        <taxon>Streptophyta</taxon>
        <taxon>Embryophyta</taxon>
        <taxon>Tracheophyta</taxon>
        <taxon>Spermatophyta</taxon>
        <taxon>Magnoliopsida</taxon>
        <taxon>Liliopsida</taxon>
        <taxon>Poales</taxon>
        <taxon>Poaceae</taxon>
        <taxon>BOP clade</taxon>
        <taxon>Oryzoideae</taxon>
        <taxon>Oryzeae</taxon>
        <taxon>Oryzinae</taxon>
        <taxon>Oryza</taxon>
    </lineage>
</organism>
<keyword evidence="3" id="KW-1185">Reference proteome</keyword>
<dbReference type="AlphaFoldDB" id="A0A0E0HCP8"/>
<evidence type="ECO:0000256" key="1">
    <source>
        <dbReference type="SAM" id="MobiDB-lite"/>
    </source>
</evidence>
<dbReference type="EnsemblPlants" id="ONIVA05G12380.1">
    <property type="protein sequence ID" value="ONIVA05G12380.1"/>
    <property type="gene ID" value="ONIVA05G12380"/>
</dbReference>
<reference evidence="2" key="1">
    <citation type="submission" date="2015-04" db="UniProtKB">
        <authorList>
            <consortium name="EnsemblPlants"/>
        </authorList>
    </citation>
    <scope>IDENTIFICATION</scope>
    <source>
        <strain evidence="2">SL10</strain>
    </source>
</reference>
<accession>A0A0E0HCP8</accession>
<protein>
    <submittedName>
        <fullName evidence="2">Uncharacterized protein</fullName>
    </submittedName>
</protein>
<evidence type="ECO:0000313" key="2">
    <source>
        <dbReference type="EnsemblPlants" id="ONIVA05G12380.1"/>
    </source>
</evidence>
<dbReference type="Gramene" id="ONIVA05G12380.1">
    <property type="protein sequence ID" value="ONIVA05G12380.1"/>
    <property type="gene ID" value="ONIVA05G12380"/>
</dbReference>
<dbReference type="Proteomes" id="UP000006591">
    <property type="component" value="Chromosome 5"/>
</dbReference>
<proteinExistence type="predicted"/>
<feature type="compositionally biased region" description="Basic and acidic residues" evidence="1">
    <location>
        <begin position="41"/>
        <end position="58"/>
    </location>
</feature>